<dbReference type="SUPFAM" id="SSF50324">
    <property type="entry name" value="Inorganic pyrophosphatase"/>
    <property type="match status" value="1"/>
</dbReference>
<keyword evidence="9" id="KW-1185">Reference proteome</keyword>
<proteinExistence type="inferred from homology"/>
<feature type="binding site" evidence="7">
    <location>
        <position position="71"/>
    </location>
    <ligand>
        <name>Mg(2+)</name>
        <dbReference type="ChEBI" id="CHEBI:18420"/>
        <label>2</label>
    </ligand>
</feature>
<name>A0A084IPB5_SALHC</name>
<dbReference type="EMBL" id="APNK01000004">
    <property type="protein sequence ID" value="KEZ78549.1"/>
    <property type="molecule type" value="Genomic_DNA"/>
</dbReference>
<evidence type="ECO:0000256" key="7">
    <source>
        <dbReference type="HAMAP-Rule" id="MF_00209"/>
    </source>
</evidence>
<dbReference type="EC" id="3.6.1.1" evidence="7"/>
<dbReference type="CDD" id="cd00412">
    <property type="entry name" value="pyrophosphatase"/>
    <property type="match status" value="1"/>
</dbReference>
<feature type="binding site" evidence="7">
    <location>
        <position position="71"/>
    </location>
    <ligand>
        <name>Mg(2+)</name>
        <dbReference type="ChEBI" id="CHEBI:18420"/>
        <label>1</label>
    </ligand>
</feature>
<evidence type="ECO:0000256" key="2">
    <source>
        <dbReference type="ARBA" id="ARBA00022490"/>
    </source>
</evidence>
<dbReference type="Gene3D" id="3.90.80.10">
    <property type="entry name" value="Inorganic pyrophosphatase"/>
    <property type="match status" value="1"/>
</dbReference>
<comment type="catalytic activity">
    <reaction evidence="6 7">
        <text>diphosphate + H2O = 2 phosphate + H(+)</text>
        <dbReference type="Rhea" id="RHEA:24576"/>
        <dbReference type="ChEBI" id="CHEBI:15377"/>
        <dbReference type="ChEBI" id="CHEBI:15378"/>
        <dbReference type="ChEBI" id="CHEBI:33019"/>
        <dbReference type="ChEBI" id="CHEBI:43474"/>
        <dbReference type="EC" id="3.6.1.1"/>
    </reaction>
</comment>
<keyword evidence="5 7" id="KW-0460">Magnesium</keyword>
<feature type="binding site" evidence="7">
    <location>
        <position position="56"/>
    </location>
    <ligand>
        <name>substrate</name>
    </ligand>
</feature>
<sequence length="177" mass="19800">MGYEALTPGKNPPEEINVIIEIVEGSSSVKYEVDKDTNCLMVDRFMNVSMHYPANYGFVPKTLYDDGDPVDVLVLTPEPIVPGAVIKCRPVAVLGTEDESGLDAKILAVPTDKISTDYYKDVRDLDDVDERLRNKISHFFENYKAHEKGKWSKITGWENAAKAKAEIEKSIEAYNKG</sequence>
<organism evidence="8 9">
    <name type="scientific">Salinisphaera hydrothermalis (strain C41B8)</name>
    <dbReference type="NCBI Taxonomy" id="1304275"/>
    <lineage>
        <taxon>Bacteria</taxon>
        <taxon>Pseudomonadati</taxon>
        <taxon>Pseudomonadota</taxon>
        <taxon>Gammaproteobacteria</taxon>
        <taxon>Salinisphaerales</taxon>
        <taxon>Salinisphaeraceae</taxon>
        <taxon>Salinisphaera</taxon>
    </lineage>
</organism>
<evidence type="ECO:0000256" key="6">
    <source>
        <dbReference type="ARBA" id="ARBA00047820"/>
    </source>
</evidence>
<dbReference type="AlphaFoldDB" id="A0A084IPB5"/>
<accession>A0A084IPB5</accession>
<dbReference type="GO" id="GO:0006796">
    <property type="term" value="P:phosphate-containing compound metabolic process"/>
    <property type="evidence" value="ECO:0007669"/>
    <property type="project" value="InterPro"/>
</dbReference>
<gene>
    <name evidence="7" type="primary">ppa</name>
    <name evidence="8" type="ORF">C41B8_04936</name>
</gene>
<dbReference type="InterPro" id="IPR008162">
    <property type="entry name" value="Pyrophosphatase"/>
</dbReference>
<dbReference type="STRING" id="1304275.C41B8_04936"/>
<keyword evidence="3 7" id="KW-0479">Metal-binding</keyword>
<keyword evidence="4 7" id="KW-0378">Hydrolase</keyword>
<comment type="cofactor">
    <cofactor evidence="1 7">
        <name>Mg(2+)</name>
        <dbReference type="ChEBI" id="CHEBI:18420"/>
    </cofactor>
</comment>
<evidence type="ECO:0000313" key="8">
    <source>
        <dbReference type="EMBL" id="KEZ78549.1"/>
    </source>
</evidence>
<evidence type="ECO:0000256" key="1">
    <source>
        <dbReference type="ARBA" id="ARBA00001946"/>
    </source>
</evidence>
<dbReference type="InterPro" id="IPR036649">
    <property type="entry name" value="Pyrophosphatase_sf"/>
</dbReference>
<dbReference type="RefSeq" id="WP_037334881.1">
    <property type="nucleotide sequence ID" value="NZ_APNK01000004.1"/>
</dbReference>
<dbReference type="OrthoDB" id="5187599at2"/>
<keyword evidence="2 7" id="KW-0963">Cytoplasm</keyword>
<dbReference type="PROSITE" id="PS00387">
    <property type="entry name" value="PPASE"/>
    <property type="match status" value="1"/>
</dbReference>
<dbReference type="PANTHER" id="PTHR10286">
    <property type="entry name" value="INORGANIC PYROPHOSPHATASE"/>
    <property type="match status" value="1"/>
</dbReference>
<dbReference type="GO" id="GO:0005737">
    <property type="term" value="C:cytoplasm"/>
    <property type="evidence" value="ECO:0007669"/>
    <property type="project" value="UniProtKB-SubCell"/>
</dbReference>
<feature type="binding site" evidence="7">
    <location>
        <position position="103"/>
    </location>
    <ligand>
        <name>Mg(2+)</name>
        <dbReference type="ChEBI" id="CHEBI:18420"/>
        <label>1</label>
    </ligand>
</feature>
<protein>
    <recommendedName>
        <fullName evidence="7">Inorganic pyrophosphatase</fullName>
        <ecNumber evidence="7">3.6.1.1</ecNumber>
    </recommendedName>
    <alternativeName>
        <fullName evidence="7">Pyrophosphate phospho-hydrolase</fullName>
        <shortName evidence="7">PPase</shortName>
    </alternativeName>
</protein>
<dbReference type="PATRIC" id="fig|1304275.5.peg.1010"/>
<dbReference type="Pfam" id="PF00719">
    <property type="entry name" value="Pyrophosphatase"/>
    <property type="match status" value="1"/>
</dbReference>
<evidence type="ECO:0000256" key="3">
    <source>
        <dbReference type="ARBA" id="ARBA00022723"/>
    </source>
</evidence>
<feature type="binding site" evidence="7">
    <location>
        <position position="143"/>
    </location>
    <ligand>
        <name>substrate</name>
    </ligand>
</feature>
<evidence type="ECO:0000256" key="5">
    <source>
        <dbReference type="ARBA" id="ARBA00022842"/>
    </source>
</evidence>
<feature type="binding site" evidence="7">
    <location>
        <position position="44"/>
    </location>
    <ligand>
        <name>substrate</name>
    </ligand>
</feature>
<feature type="binding site" evidence="7">
    <location>
        <position position="30"/>
    </location>
    <ligand>
        <name>substrate</name>
    </ligand>
</feature>
<comment type="subunit">
    <text evidence="7">Homohexamer.</text>
</comment>
<dbReference type="GO" id="GO:0004427">
    <property type="term" value="F:inorganic diphosphate phosphatase activity"/>
    <property type="evidence" value="ECO:0007669"/>
    <property type="project" value="UniProtKB-UniRule"/>
</dbReference>
<evidence type="ECO:0000256" key="4">
    <source>
        <dbReference type="ARBA" id="ARBA00022801"/>
    </source>
</evidence>
<comment type="similarity">
    <text evidence="7">Belongs to the PPase family.</text>
</comment>
<dbReference type="Proteomes" id="UP000028302">
    <property type="component" value="Unassembled WGS sequence"/>
</dbReference>
<evidence type="ECO:0000313" key="9">
    <source>
        <dbReference type="Proteomes" id="UP000028302"/>
    </source>
</evidence>
<dbReference type="GO" id="GO:0000287">
    <property type="term" value="F:magnesium ion binding"/>
    <property type="evidence" value="ECO:0007669"/>
    <property type="project" value="UniProtKB-UniRule"/>
</dbReference>
<dbReference type="eggNOG" id="COG0221">
    <property type="taxonomic scope" value="Bacteria"/>
</dbReference>
<feature type="binding site" evidence="7">
    <location>
        <position position="66"/>
    </location>
    <ligand>
        <name>Mg(2+)</name>
        <dbReference type="ChEBI" id="CHEBI:18420"/>
        <label>1</label>
    </ligand>
</feature>
<comment type="caution">
    <text evidence="8">The sequence shown here is derived from an EMBL/GenBank/DDBJ whole genome shotgun (WGS) entry which is preliminary data.</text>
</comment>
<comment type="function">
    <text evidence="7">Catalyzes the hydrolysis of inorganic pyrophosphate (PPi) forming two phosphate ions.</text>
</comment>
<dbReference type="NCBIfam" id="NF002317">
    <property type="entry name" value="PRK01250.1"/>
    <property type="match status" value="1"/>
</dbReference>
<comment type="subcellular location">
    <subcellularLocation>
        <location evidence="7">Cytoplasm</location>
    </subcellularLocation>
</comment>
<dbReference type="HAMAP" id="MF_00209">
    <property type="entry name" value="Inorganic_PPase"/>
    <property type="match status" value="1"/>
</dbReference>
<dbReference type="FunFam" id="3.90.80.10:FF:000003">
    <property type="entry name" value="Inorganic pyrophosphatase"/>
    <property type="match status" value="1"/>
</dbReference>
<reference evidence="8 9" key="1">
    <citation type="submission" date="2013-03" db="EMBL/GenBank/DDBJ databases">
        <title>Salinisphaera hydrothermalis C41B8 Genome Sequencing.</title>
        <authorList>
            <person name="Li C."/>
            <person name="Lai Q."/>
            <person name="Shao Z."/>
        </authorList>
    </citation>
    <scope>NUCLEOTIDE SEQUENCE [LARGE SCALE GENOMIC DNA]</scope>
    <source>
        <strain evidence="8 9">C41B8</strain>
    </source>
</reference>